<dbReference type="AlphaFoldDB" id="H0EBS3"/>
<comment type="caution">
    <text evidence="2">The sequence shown here is derived from an EMBL/GenBank/DDBJ whole genome shotgun (WGS) entry which is preliminary data.</text>
</comment>
<evidence type="ECO:0000313" key="3">
    <source>
        <dbReference type="Proteomes" id="UP000005143"/>
    </source>
</evidence>
<sequence length="601" mass="66258">MTALLVVAPAGAAEPPPPLTEAPLYATMLDRWSPTAFAYRGLPGPPRTRLNSLMLRLHVRAVLDGPSVVPASYADRRRIAELVDTLTQPPAFRDGPYSRYDRNDPDQSHRPGFTQAAGRGGSSRNAAQHIAIDPEAAIALAEAYDAGTKVDLPARLRTRIRRVVLRVARHRMFAPDQVRIGQLLWTAEMLWAKRLVDGDLRAFVRDYRRALDTQRRLLPRLLTRDAGYRYVPNDRANRINLMDTPEYSLIALAGAQYLPQALKAGMRLRAGERTIYRRWMRRVVWGSFGDDGTLNWDTGWGADRRYLTQYWGWATVELQAIGTMPGGFLPAADRRRVAALCGRVRARYQELADRRGVLPKTLYNASTRFRASGSDQALGSLRLLRSIADCGDAPAPTAAASFDRDQPRYAVTTSRYSTSVVSWSRDLTSGVLPTRLVDAGGRAIGGLGGRRSSFDLQAGGLRLAGGAVAGTRVRLSARPGSGPLASRRSLRGTITRGGQQANVRFRFDEAGWTLSGRLRRPAARRWRIPIGGSARVTVHRGRTTVLRIRPTAGSSWQVLIPERGRVSLAPVSRDPLDPTVRRVAVIALPRGRALGLRVRVA</sequence>
<protein>
    <submittedName>
        <fullName evidence="2">Uncharacterized protein</fullName>
    </submittedName>
</protein>
<keyword evidence="3" id="KW-1185">Reference proteome</keyword>
<dbReference type="EMBL" id="AGUD01000316">
    <property type="protein sequence ID" value="EHN08871.1"/>
    <property type="molecule type" value="Genomic_DNA"/>
</dbReference>
<dbReference type="Proteomes" id="UP000005143">
    <property type="component" value="Unassembled WGS sequence"/>
</dbReference>
<organism evidence="2 3">
    <name type="scientific">Patulibacter medicamentivorans</name>
    <dbReference type="NCBI Taxonomy" id="1097667"/>
    <lineage>
        <taxon>Bacteria</taxon>
        <taxon>Bacillati</taxon>
        <taxon>Actinomycetota</taxon>
        <taxon>Thermoleophilia</taxon>
        <taxon>Solirubrobacterales</taxon>
        <taxon>Patulibacteraceae</taxon>
        <taxon>Patulibacter</taxon>
    </lineage>
</organism>
<feature type="region of interest" description="Disordered" evidence="1">
    <location>
        <begin position="90"/>
        <end position="124"/>
    </location>
</feature>
<accession>H0EBS3</accession>
<proteinExistence type="predicted"/>
<reference evidence="2 3" key="1">
    <citation type="journal article" date="2013" name="Biodegradation">
        <title>Quantitative proteomic analysis of ibuprofen-degrading Patulibacter sp. strain I11.</title>
        <authorList>
            <person name="Almeida B."/>
            <person name="Kjeldal H."/>
            <person name="Lolas I."/>
            <person name="Knudsen A.D."/>
            <person name="Carvalho G."/>
            <person name="Nielsen K.L."/>
            <person name="Barreto Crespo M.T."/>
            <person name="Stensballe A."/>
            <person name="Nielsen J.L."/>
        </authorList>
    </citation>
    <scope>NUCLEOTIDE SEQUENCE [LARGE SCALE GENOMIC DNA]</scope>
    <source>
        <strain evidence="2 3">I11</strain>
    </source>
</reference>
<evidence type="ECO:0000256" key="1">
    <source>
        <dbReference type="SAM" id="MobiDB-lite"/>
    </source>
</evidence>
<dbReference type="PATRIC" id="fig|1097667.3.peg.4267"/>
<dbReference type="RefSeq" id="WP_007579218.1">
    <property type="nucleotide sequence ID" value="NZ_AGUD01000316.1"/>
</dbReference>
<gene>
    <name evidence="2" type="ORF">PAI11_43060</name>
</gene>
<evidence type="ECO:0000313" key="2">
    <source>
        <dbReference type="EMBL" id="EHN08871.1"/>
    </source>
</evidence>
<name>H0EBS3_9ACTN</name>
<feature type="compositionally biased region" description="Basic and acidic residues" evidence="1">
    <location>
        <begin position="99"/>
        <end position="109"/>
    </location>
</feature>